<feature type="compositionally biased region" description="Low complexity" evidence="1">
    <location>
        <begin position="210"/>
        <end position="223"/>
    </location>
</feature>
<accession>A0A9P1CJ56</accession>
<feature type="region of interest" description="Disordered" evidence="1">
    <location>
        <begin position="210"/>
        <end position="231"/>
    </location>
</feature>
<dbReference type="EMBL" id="CAMXCT020001648">
    <property type="protein sequence ID" value="CAL1145293.1"/>
    <property type="molecule type" value="Genomic_DNA"/>
</dbReference>
<proteinExistence type="predicted"/>
<evidence type="ECO:0000313" key="5">
    <source>
        <dbReference type="Proteomes" id="UP001152797"/>
    </source>
</evidence>
<protein>
    <submittedName>
        <fullName evidence="4">DNRLRE domain-containing protein</fullName>
    </submittedName>
</protein>
<feature type="region of interest" description="Disordered" evidence="1">
    <location>
        <begin position="23"/>
        <end position="74"/>
    </location>
</feature>
<keyword evidence="5" id="KW-1185">Reference proteome</keyword>
<reference evidence="2" key="1">
    <citation type="submission" date="2022-10" db="EMBL/GenBank/DDBJ databases">
        <authorList>
            <person name="Chen Y."/>
            <person name="Dougan E. K."/>
            <person name="Chan C."/>
            <person name="Rhodes N."/>
            <person name="Thang M."/>
        </authorList>
    </citation>
    <scope>NUCLEOTIDE SEQUENCE</scope>
</reference>
<feature type="non-terminal residue" evidence="2">
    <location>
        <position position="1"/>
    </location>
</feature>
<evidence type="ECO:0000313" key="4">
    <source>
        <dbReference type="EMBL" id="CAL4779230.1"/>
    </source>
</evidence>
<dbReference type="AlphaFoldDB" id="A0A9P1CJ56"/>
<feature type="region of interest" description="Disordered" evidence="1">
    <location>
        <begin position="159"/>
        <end position="179"/>
    </location>
</feature>
<evidence type="ECO:0000313" key="2">
    <source>
        <dbReference type="EMBL" id="CAI3991918.1"/>
    </source>
</evidence>
<sequence>MATESPVPTGLVAAATAVSRFNEVPAPDVPPPKIDKQLATPPKEPASRRRARSTAPQAAAQAEEHRSSLPSSLIPAHVRAMLAKPRSRSLEPIVSALPVPAVPKELVEISSEDPGEMLLTKESIKEEDPGFDYELRQFRQRQEMERSAKSAWQAAQRLAEEAEKQRSEMREKTTAAERRSIEVESALQQLRQAVAQVEQRAADRAVKLQQQREAAEAKAQQNEADLKEDSRKIELLHEEGAKRLELLEEELAEKLKDEEIPLISAEEAFKEQLARTKSKIQGKVLQLERKAAAERRAVESEAVAQRAVAPQLAALK</sequence>
<evidence type="ECO:0000313" key="3">
    <source>
        <dbReference type="EMBL" id="CAL1145293.1"/>
    </source>
</evidence>
<organism evidence="2">
    <name type="scientific">Cladocopium goreaui</name>
    <dbReference type="NCBI Taxonomy" id="2562237"/>
    <lineage>
        <taxon>Eukaryota</taxon>
        <taxon>Sar</taxon>
        <taxon>Alveolata</taxon>
        <taxon>Dinophyceae</taxon>
        <taxon>Suessiales</taxon>
        <taxon>Symbiodiniaceae</taxon>
        <taxon>Cladocopium</taxon>
    </lineage>
</organism>
<name>A0A9P1CJ56_9DINO</name>
<dbReference type="EMBL" id="CAMXCT010001648">
    <property type="protein sequence ID" value="CAI3991918.1"/>
    <property type="molecule type" value="Genomic_DNA"/>
</dbReference>
<evidence type="ECO:0000256" key="1">
    <source>
        <dbReference type="SAM" id="MobiDB-lite"/>
    </source>
</evidence>
<dbReference type="EMBL" id="CAMXCT030001648">
    <property type="protein sequence ID" value="CAL4779230.1"/>
    <property type="molecule type" value="Genomic_DNA"/>
</dbReference>
<gene>
    <name evidence="2" type="ORF">C1SCF055_LOCUS18783</name>
</gene>
<dbReference type="Proteomes" id="UP001152797">
    <property type="component" value="Unassembled WGS sequence"/>
</dbReference>
<comment type="caution">
    <text evidence="2">The sequence shown here is derived from an EMBL/GenBank/DDBJ whole genome shotgun (WGS) entry which is preliminary data.</text>
</comment>
<reference evidence="3" key="2">
    <citation type="submission" date="2024-04" db="EMBL/GenBank/DDBJ databases">
        <authorList>
            <person name="Chen Y."/>
            <person name="Shah S."/>
            <person name="Dougan E. K."/>
            <person name="Thang M."/>
            <person name="Chan C."/>
        </authorList>
    </citation>
    <scope>NUCLEOTIDE SEQUENCE [LARGE SCALE GENOMIC DNA]</scope>
</reference>